<accession>A0A4Y2USG2</accession>
<keyword evidence="2" id="KW-1185">Reference proteome</keyword>
<organism evidence="1 2">
    <name type="scientific">Araneus ventricosus</name>
    <name type="common">Orbweaver spider</name>
    <name type="synonym">Epeira ventricosa</name>
    <dbReference type="NCBI Taxonomy" id="182803"/>
    <lineage>
        <taxon>Eukaryota</taxon>
        <taxon>Metazoa</taxon>
        <taxon>Ecdysozoa</taxon>
        <taxon>Arthropoda</taxon>
        <taxon>Chelicerata</taxon>
        <taxon>Arachnida</taxon>
        <taxon>Araneae</taxon>
        <taxon>Araneomorphae</taxon>
        <taxon>Entelegynae</taxon>
        <taxon>Araneoidea</taxon>
        <taxon>Araneidae</taxon>
        <taxon>Araneus</taxon>
    </lineage>
</organism>
<name>A0A4Y2USG2_ARAVE</name>
<dbReference type="EMBL" id="BGPR01039889">
    <property type="protein sequence ID" value="GBO15945.1"/>
    <property type="molecule type" value="Genomic_DNA"/>
</dbReference>
<dbReference type="Proteomes" id="UP000499080">
    <property type="component" value="Unassembled WGS sequence"/>
</dbReference>
<sequence length="164" mass="18949">MKKELDEVSNKMEEFGSKINQMKKMLELRGISMMGNDPRINRKTPSEVANSFRECDRIEERRYHVREEVSDRRRNNQLKAANLNRGLVMDVDGQGTSKSDHTYDLTSLKEALPLVSHCSKRTPKMKRTLKLQDLVMNSMEENRLLRLAAAELCSMDTTTARENS</sequence>
<proteinExistence type="predicted"/>
<dbReference type="AlphaFoldDB" id="A0A4Y2USG2"/>
<evidence type="ECO:0000313" key="2">
    <source>
        <dbReference type="Proteomes" id="UP000499080"/>
    </source>
</evidence>
<evidence type="ECO:0000313" key="1">
    <source>
        <dbReference type="EMBL" id="GBO15945.1"/>
    </source>
</evidence>
<comment type="caution">
    <text evidence="1">The sequence shown here is derived from an EMBL/GenBank/DDBJ whole genome shotgun (WGS) entry which is preliminary data.</text>
</comment>
<reference evidence="1 2" key="1">
    <citation type="journal article" date="2019" name="Sci. Rep.">
        <title>Orb-weaving spider Araneus ventricosus genome elucidates the spidroin gene catalogue.</title>
        <authorList>
            <person name="Kono N."/>
            <person name="Nakamura H."/>
            <person name="Ohtoshi R."/>
            <person name="Moran D.A.P."/>
            <person name="Shinohara A."/>
            <person name="Yoshida Y."/>
            <person name="Fujiwara M."/>
            <person name="Mori M."/>
            <person name="Tomita M."/>
            <person name="Arakawa K."/>
        </authorList>
    </citation>
    <scope>NUCLEOTIDE SEQUENCE [LARGE SCALE GENOMIC DNA]</scope>
</reference>
<gene>
    <name evidence="1" type="ORF">AVEN_109983_1</name>
</gene>
<protein>
    <submittedName>
        <fullName evidence="1">Uncharacterized protein</fullName>
    </submittedName>
</protein>